<keyword evidence="2" id="KW-1185">Reference proteome</keyword>
<name>A0ACB0ZEJ6_MELEN</name>
<evidence type="ECO:0000313" key="2">
    <source>
        <dbReference type="Proteomes" id="UP001497535"/>
    </source>
</evidence>
<comment type="caution">
    <text evidence="1">The sequence shown here is derived from an EMBL/GenBank/DDBJ whole genome shotgun (WGS) entry which is preliminary data.</text>
</comment>
<organism evidence="1 2">
    <name type="scientific">Meloidogyne enterolobii</name>
    <name type="common">Root-knot nematode worm</name>
    <name type="synonym">Meloidogyne mayaguensis</name>
    <dbReference type="NCBI Taxonomy" id="390850"/>
    <lineage>
        <taxon>Eukaryota</taxon>
        <taxon>Metazoa</taxon>
        <taxon>Ecdysozoa</taxon>
        <taxon>Nematoda</taxon>
        <taxon>Chromadorea</taxon>
        <taxon>Rhabditida</taxon>
        <taxon>Tylenchina</taxon>
        <taxon>Tylenchomorpha</taxon>
        <taxon>Tylenchoidea</taxon>
        <taxon>Meloidogynidae</taxon>
        <taxon>Meloidogyninae</taxon>
        <taxon>Meloidogyne</taxon>
    </lineage>
</organism>
<dbReference type="Proteomes" id="UP001497535">
    <property type="component" value="Unassembled WGS sequence"/>
</dbReference>
<sequence>MKNKNKIKNKNFKLKTIESKIKKFWKKQKNIHIRNPELPKIYPTDKGREPAQRERHEREMKDRAIRGCLARKRQVTRLKTNQIEKPPSSKIMHQTSARSGRWLETAILHLTTTEGFGKNFFCS</sequence>
<accession>A0ACB0ZEJ6</accession>
<evidence type="ECO:0000313" key="1">
    <source>
        <dbReference type="EMBL" id="CAK5077388.1"/>
    </source>
</evidence>
<reference evidence="1" key="1">
    <citation type="submission" date="2023-11" db="EMBL/GenBank/DDBJ databases">
        <authorList>
            <person name="Poullet M."/>
        </authorList>
    </citation>
    <scope>NUCLEOTIDE SEQUENCE</scope>
    <source>
        <strain evidence="1">E1834</strain>
    </source>
</reference>
<dbReference type="EMBL" id="CAVMJV010000032">
    <property type="protein sequence ID" value="CAK5077388.1"/>
    <property type="molecule type" value="Genomic_DNA"/>
</dbReference>
<gene>
    <name evidence="1" type="ORF">MENTE1834_LOCUS24300</name>
</gene>
<protein>
    <submittedName>
        <fullName evidence="1">Uncharacterized protein</fullName>
    </submittedName>
</protein>
<proteinExistence type="predicted"/>